<dbReference type="OrthoDB" id="2602259at2"/>
<dbReference type="Pfam" id="PF20335">
    <property type="entry name" value="DUF6630"/>
    <property type="match status" value="1"/>
</dbReference>
<organism evidence="2 3">
    <name type="scientific">Lysinibacillus xylanilyticus</name>
    <dbReference type="NCBI Taxonomy" id="582475"/>
    <lineage>
        <taxon>Bacteria</taxon>
        <taxon>Bacillati</taxon>
        <taxon>Bacillota</taxon>
        <taxon>Bacilli</taxon>
        <taxon>Bacillales</taxon>
        <taxon>Bacillaceae</taxon>
        <taxon>Lysinibacillus</taxon>
    </lineage>
</organism>
<comment type="caution">
    <text evidence="2">The sequence shown here is derived from an EMBL/GenBank/DDBJ whole genome shotgun (WGS) entry which is preliminary data.</text>
</comment>
<accession>A0A0K9FB98</accession>
<sequence length="151" mass="18056">MSDENIVPLIFEDNDDLKVIFNNSKMQSIYTSVLEHGMLTKKFLYLDYKGEENYEIVNYILDYEFDKNIELASQEELEKLGEYEYEFLPEKVKEVNKVISSKGYGLFSYPTTGDFYALFIAKLENKKELLQVELLEDEYIPHKERFIQYFY</sequence>
<reference evidence="3" key="1">
    <citation type="submission" date="2015-07" db="EMBL/GenBank/DDBJ databases">
        <authorList>
            <consortium name="Consortium for Microbial Forensics and Genomics (microFORGE)"/>
            <person name="Knight B.M."/>
            <person name="Roberts D.P."/>
            <person name="Lin D."/>
            <person name="Hari K."/>
            <person name="Fletcher J."/>
            <person name="Melcher U."/>
            <person name="Blagden T."/>
            <person name="Winegar R.A."/>
        </authorList>
    </citation>
    <scope>NUCLEOTIDE SEQUENCE [LARGE SCALE GENOMIC DNA]</scope>
    <source>
        <strain evidence="3">DSM 23493</strain>
    </source>
</reference>
<dbReference type="RefSeq" id="WP_049664089.1">
    <property type="nucleotide sequence ID" value="NZ_LFXJ01000005.1"/>
</dbReference>
<protein>
    <recommendedName>
        <fullName evidence="1">DUF6630 domain-containing protein</fullName>
    </recommendedName>
</protein>
<evidence type="ECO:0000313" key="2">
    <source>
        <dbReference type="EMBL" id="KMY31487.1"/>
    </source>
</evidence>
<proteinExistence type="predicted"/>
<evidence type="ECO:0000259" key="1">
    <source>
        <dbReference type="Pfam" id="PF20335"/>
    </source>
</evidence>
<dbReference type="PATRIC" id="fig|582475.4.peg.305"/>
<evidence type="ECO:0000313" key="3">
    <source>
        <dbReference type="Proteomes" id="UP000037326"/>
    </source>
</evidence>
<dbReference type="GeneID" id="96597551"/>
<feature type="domain" description="DUF6630" evidence="1">
    <location>
        <begin position="40"/>
        <end position="132"/>
    </location>
</feature>
<name>A0A0K9FB98_9BACI</name>
<gene>
    <name evidence="2" type="ORF">ACZ11_04425</name>
</gene>
<dbReference type="EMBL" id="LFXJ01000005">
    <property type="protein sequence ID" value="KMY31487.1"/>
    <property type="molecule type" value="Genomic_DNA"/>
</dbReference>
<dbReference type="AlphaFoldDB" id="A0A0K9FB98"/>
<dbReference type="Proteomes" id="UP000037326">
    <property type="component" value="Unassembled WGS sequence"/>
</dbReference>
<dbReference type="InterPro" id="IPR046582">
    <property type="entry name" value="DUF6630"/>
</dbReference>